<proteinExistence type="predicted"/>
<comment type="caution">
    <text evidence="1">The sequence shown here is derived from an EMBL/GenBank/DDBJ whole genome shotgun (WGS) entry which is preliminary data.</text>
</comment>
<dbReference type="AlphaFoldDB" id="A0A0G0Z033"/>
<evidence type="ECO:0000313" key="2">
    <source>
        <dbReference type="Proteomes" id="UP000034875"/>
    </source>
</evidence>
<dbReference type="PATRIC" id="fig|1618341.3.peg.652"/>
<dbReference type="EMBL" id="LCCZ01000048">
    <property type="protein sequence ID" value="KKS42125.1"/>
    <property type="molecule type" value="Genomic_DNA"/>
</dbReference>
<name>A0A0G0Z033_9BACT</name>
<organism evidence="1 2">
    <name type="scientific">candidate division CPR1 bacterium GW2011_GWA2_42_17</name>
    <dbReference type="NCBI Taxonomy" id="1618341"/>
    <lineage>
        <taxon>Bacteria</taxon>
        <taxon>candidate division CPR1</taxon>
    </lineage>
</organism>
<evidence type="ECO:0008006" key="3">
    <source>
        <dbReference type="Google" id="ProtNLM"/>
    </source>
</evidence>
<reference evidence="1 2" key="1">
    <citation type="journal article" date="2015" name="Nature">
        <title>rRNA introns, odd ribosomes, and small enigmatic genomes across a large radiation of phyla.</title>
        <authorList>
            <person name="Brown C.T."/>
            <person name="Hug L.A."/>
            <person name="Thomas B.C."/>
            <person name="Sharon I."/>
            <person name="Castelle C.J."/>
            <person name="Singh A."/>
            <person name="Wilkins M.J."/>
            <person name="Williams K.H."/>
            <person name="Banfield J.F."/>
        </authorList>
    </citation>
    <scope>NUCLEOTIDE SEQUENCE [LARGE SCALE GENOMIC DNA]</scope>
</reference>
<accession>A0A0G0Z033</accession>
<dbReference type="Proteomes" id="UP000034875">
    <property type="component" value="Unassembled WGS sequence"/>
</dbReference>
<sequence>MRFLDVRNQLKDLTVFSLSDLRKIESEFDRRRLVEWQKKGYIKKIIKGFYVFSEAEITEPALFSIANTIYPHSYISFEMALTHYHLIPESVYGITSGTSKKTATFRTPLGDFIYRSLKPELFFGYVPVPYQNQRYLIAEPEKALLDFFYLNSTLLNDDDFAGLRINQDELLAKINHEKLEKYLAVFDSPILKKKVSKFMKFIRHADI</sequence>
<evidence type="ECO:0000313" key="1">
    <source>
        <dbReference type="EMBL" id="KKS42125.1"/>
    </source>
</evidence>
<protein>
    <recommendedName>
        <fullName evidence="3">Transcriptional regulator</fullName>
    </recommendedName>
</protein>
<gene>
    <name evidence="1" type="ORF">UV05_C0048G0010</name>
</gene>